<evidence type="ECO:0000313" key="1">
    <source>
        <dbReference type="EMBL" id="KAH7905763.1"/>
    </source>
</evidence>
<dbReference type="Proteomes" id="UP000790377">
    <property type="component" value="Unassembled WGS sequence"/>
</dbReference>
<evidence type="ECO:0000313" key="2">
    <source>
        <dbReference type="Proteomes" id="UP000790377"/>
    </source>
</evidence>
<protein>
    <submittedName>
        <fullName evidence="1">Uncharacterized protein</fullName>
    </submittedName>
</protein>
<proteinExistence type="predicted"/>
<comment type="caution">
    <text evidence="1">The sequence shown here is derived from an EMBL/GenBank/DDBJ whole genome shotgun (WGS) entry which is preliminary data.</text>
</comment>
<sequence length="447" mass="48627">MAQTDDTTVVESDLSDSPISEAVARLNKEQELDEAPEAAAAVTAPKKRGRPRKNAAPKDASAGAILPAQPSAPAPKPPKINYYIAVFSKSQMQNDEKKRKLTNKIFQLSAAHEWDTLKAQILEKTVECLDPKTISWDDYDITWFVPRIQPTHFALASSSDYAILLEHAMKPKTAAASIVVEARQPKTKNTKGTSSKGKNQKSGSDADSSNSDDSNDSDSDGGKPVKKKSKTQQYANDAVPDKKKGAEKETQMNTRISDKIKLLRNKYACSKPGCGSGSEYCFIHPESPDHFPLSHAHLTIWASAWEQDSTLANAETPPNHAKFNALPGRHALPMPVSPLLQRRLAEKNQAQALPANGPAFSLVDFINVLRQPVPAAIQAPPPAQPVVTHVNPDKATLLPHQEAGVRLICLDGGGKFIPNWYCRGSEKKILTSSYLDIACGEIYDKGV</sequence>
<dbReference type="EMBL" id="MU268127">
    <property type="protein sequence ID" value="KAH7905763.1"/>
    <property type="molecule type" value="Genomic_DNA"/>
</dbReference>
<accession>A0ACB7ZYF5</accession>
<gene>
    <name evidence="1" type="ORF">BJ138DRAFT_1105714</name>
</gene>
<organism evidence="1 2">
    <name type="scientific">Hygrophoropsis aurantiaca</name>
    <dbReference type="NCBI Taxonomy" id="72124"/>
    <lineage>
        <taxon>Eukaryota</taxon>
        <taxon>Fungi</taxon>
        <taxon>Dikarya</taxon>
        <taxon>Basidiomycota</taxon>
        <taxon>Agaricomycotina</taxon>
        <taxon>Agaricomycetes</taxon>
        <taxon>Agaricomycetidae</taxon>
        <taxon>Boletales</taxon>
        <taxon>Coniophorineae</taxon>
        <taxon>Hygrophoropsidaceae</taxon>
        <taxon>Hygrophoropsis</taxon>
    </lineage>
</organism>
<reference evidence="1" key="1">
    <citation type="journal article" date="2021" name="New Phytol.">
        <title>Evolutionary innovations through gain and loss of genes in the ectomycorrhizal Boletales.</title>
        <authorList>
            <person name="Wu G."/>
            <person name="Miyauchi S."/>
            <person name="Morin E."/>
            <person name="Kuo A."/>
            <person name="Drula E."/>
            <person name="Varga T."/>
            <person name="Kohler A."/>
            <person name="Feng B."/>
            <person name="Cao Y."/>
            <person name="Lipzen A."/>
            <person name="Daum C."/>
            <person name="Hundley H."/>
            <person name="Pangilinan J."/>
            <person name="Johnson J."/>
            <person name="Barry K."/>
            <person name="LaButti K."/>
            <person name="Ng V."/>
            <person name="Ahrendt S."/>
            <person name="Min B."/>
            <person name="Choi I.G."/>
            <person name="Park H."/>
            <person name="Plett J.M."/>
            <person name="Magnuson J."/>
            <person name="Spatafora J.W."/>
            <person name="Nagy L.G."/>
            <person name="Henrissat B."/>
            <person name="Grigoriev I.V."/>
            <person name="Yang Z.L."/>
            <person name="Xu J."/>
            <person name="Martin F.M."/>
        </authorList>
    </citation>
    <scope>NUCLEOTIDE SEQUENCE</scope>
    <source>
        <strain evidence="1">ATCC 28755</strain>
    </source>
</reference>
<keyword evidence="2" id="KW-1185">Reference proteome</keyword>
<name>A0ACB7ZYF5_9AGAM</name>